<reference evidence="2 3" key="1">
    <citation type="submission" date="2017-04" db="EMBL/GenBank/DDBJ databases">
        <title>Whole Genome Sequence of 1,4-Dioxane Degrading Bacterium Mycobacterium dioxanotrophicus PH-06.</title>
        <authorList>
            <person name="He Y."/>
        </authorList>
    </citation>
    <scope>NUCLEOTIDE SEQUENCE [LARGE SCALE GENOMIC DNA]</scope>
    <source>
        <strain evidence="2 3">PH-06</strain>
    </source>
</reference>
<dbReference type="KEGG" id="mdx:BTO20_36130"/>
<dbReference type="OrthoDB" id="4703237at2"/>
<dbReference type="RefSeq" id="WP_087081280.1">
    <property type="nucleotide sequence ID" value="NZ_CP020809.1"/>
</dbReference>
<evidence type="ECO:0000256" key="1">
    <source>
        <dbReference type="SAM" id="MobiDB-lite"/>
    </source>
</evidence>
<keyword evidence="3" id="KW-1185">Reference proteome</keyword>
<dbReference type="Proteomes" id="UP000195331">
    <property type="component" value="Chromosome"/>
</dbReference>
<proteinExistence type="predicted"/>
<feature type="compositionally biased region" description="Polar residues" evidence="1">
    <location>
        <begin position="65"/>
        <end position="75"/>
    </location>
</feature>
<accession>A0A1Y0CD95</accession>
<organism evidence="2 3">
    <name type="scientific">Mycobacterium dioxanotrophicus</name>
    <dbReference type="NCBI Taxonomy" id="482462"/>
    <lineage>
        <taxon>Bacteria</taxon>
        <taxon>Bacillati</taxon>
        <taxon>Actinomycetota</taxon>
        <taxon>Actinomycetes</taxon>
        <taxon>Mycobacteriales</taxon>
        <taxon>Mycobacteriaceae</taxon>
        <taxon>Mycobacterium</taxon>
    </lineage>
</organism>
<protein>
    <submittedName>
        <fullName evidence="2">Uncharacterized protein</fullName>
    </submittedName>
</protein>
<evidence type="ECO:0000313" key="3">
    <source>
        <dbReference type="Proteomes" id="UP000195331"/>
    </source>
</evidence>
<gene>
    <name evidence="2" type="ORF">BTO20_36130</name>
</gene>
<sequence>MSNGGPQGEGTLSDIPWAAAFDPAVNVRALGEIQARGFRAASSIVDRFVRMSRPTAPAAGPGSAETPSQATQSREQPAFPDVDQVLVAWQKMLGQVVGSLRSVASAPPDTATLDLVNSRAGGQLLLETAGAAPVCTEVWLHNSGAEDLGTVALRCSDLLAHDGSAIPAARVRFTPGTVPMVARSSRGVMMEIDIPDGATAGCYRGTLLADGHPDVWLPIALTVTSSAP</sequence>
<evidence type="ECO:0000313" key="2">
    <source>
        <dbReference type="EMBL" id="ART73249.1"/>
    </source>
</evidence>
<dbReference type="EMBL" id="CP020809">
    <property type="protein sequence ID" value="ART73249.1"/>
    <property type="molecule type" value="Genomic_DNA"/>
</dbReference>
<feature type="region of interest" description="Disordered" evidence="1">
    <location>
        <begin position="53"/>
        <end position="76"/>
    </location>
</feature>
<name>A0A1Y0CD95_9MYCO</name>
<dbReference type="AlphaFoldDB" id="A0A1Y0CD95"/>